<organism evidence="1 2">
    <name type="scientific">Rhipicephalus sanguineus</name>
    <name type="common">Brown dog tick</name>
    <name type="synonym">Ixodes sanguineus</name>
    <dbReference type="NCBI Taxonomy" id="34632"/>
    <lineage>
        <taxon>Eukaryota</taxon>
        <taxon>Metazoa</taxon>
        <taxon>Ecdysozoa</taxon>
        <taxon>Arthropoda</taxon>
        <taxon>Chelicerata</taxon>
        <taxon>Arachnida</taxon>
        <taxon>Acari</taxon>
        <taxon>Parasitiformes</taxon>
        <taxon>Ixodida</taxon>
        <taxon>Ixodoidea</taxon>
        <taxon>Ixodidae</taxon>
        <taxon>Rhipicephalinae</taxon>
        <taxon>Rhipicephalus</taxon>
        <taxon>Rhipicephalus</taxon>
    </lineage>
</organism>
<proteinExistence type="predicted"/>
<gene>
    <name evidence="1" type="ORF">HPB52_025718</name>
</gene>
<dbReference type="AlphaFoldDB" id="A0A9D4SMS3"/>
<dbReference type="Proteomes" id="UP000821837">
    <property type="component" value="Unassembled WGS sequence"/>
</dbReference>
<sequence>MSIVPRRKQQELHLVGDTSAWISCTQGYLNAECLSFGAVDTEVLGSTSIAFSEALEDREFGAQARASGLGVRLNLGPSKTGVCGPFEVDGAAAIASIKWAEGVTTRPLCG</sequence>
<dbReference type="EMBL" id="JABSTV010001274">
    <property type="protein sequence ID" value="KAH7934447.1"/>
    <property type="molecule type" value="Genomic_DNA"/>
</dbReference>
<reference evidence="1" key="1">
    <citation type="journal article" date="2020" name="Cell">
        <title>Large-Scale Comparative Analyses of Tick Genomes Elucidate Their Genetic Diversity and Vector Capacities.</title>
        <authorList>
            <consortium name="Tick Genome and Microbiome Consortium (TIGMIC)"/>
            <person name="Jia N."/>
            <person name="Wang J."/>
            <person name="Shi W."/>
            <person name="Du L."/>
            <person name="Sun Y."/>
            <person name="Zhan W."/>
            <person name="Jiang J.F."/>
            <person name="Wang Q."/>
            <person name="Zhang B."/>
            <person name="Ji P."/>
            <person name="Bell-Sakyi L."/>
            <person name="Cui X.M."/>
            <person name="Yuan T.T."/>
            <person name="Jiang B.G."/>
            <person name="Yang W.F."/>
            <person name="Lam T.T."/>
            <person name="Chang Q.C."/>
            <person name="Ding S.J."/>
            <person name="Wang X.J."/>
            <person name="Zhu J.G."/>
            <person name="Ruan X.D."/>
            <person name="Zhao L."/>
            <person name="Wei J.T."/>
            <person name="Ye R.Z."/>
            <person name="Que T.C."/>
            <person name="Du C.H."/>
            <person name="Zhou Y.H."/>
            <person name="Cheng J.X."/>
            <person name="Dai P.F."/>
            <person name="Guo W.B."/>
            <person name="Han X.H."/>
            <person name="Huang E.J."/>
            <person name="Li L.F."/>
            <person name="Wei W."/>
            <person name="Gao Y.C."/>
            <person name="Liu J.Z."/>
            <person name="Shao H.Z."/>
            <person name="Wang X."/>
            <person name="Wang C.C."/>
            <person name="Yang T.C."/>
            <person name="Huo Q.B."/>
            <person name="Li W."/>
            <person name="Chen H.Y."/>
            <person name="Chen S.E."/>
            <person name="Zhou L.G."/>
            <person name="Ni X.B."/>
            <person name="Tian J.H."/>
            <person name="Sheng Y."/>
            <person name="Liu T."/>
            <person name="Pan Y.S."/>
            <person name="Xia L.Y."/>
            <person name="Li J."/>
            <person name="Zhao F."/>
            <person name="Cao W.C."/>
        </authorList>
    </citation>
    <scope>NUCLEOTIDE SEQUENCE</scope>
    <source>
        <strain evidence="1">Rsan-2018</strain>
    </source>
</reference>
<comment type="caution">
    <text evidence="1">The sequence shown here is derived from an EMBL/GenBank/DDBJ whole genome shotgun (WGS) entry which is preliminary data.</text>
</comment>
<keyword evidence="2" id="KW-1185">Reference proteome</keyword>
<evidence type="ECO:0000313" key="1">
    <source>
        <dbReference type="EMBL" id="KAH7934447.1"/>
    </source>
</evidence>
<name>A0A9D4SMS3_RHISA</name>
<reference evidence="1" key="2">
    <citation type="submission" date="2021-09" db="EMBL/GenBank/DDBJ databases">
        <authorList>
            <person name="Jia N."/>
            <person name="Wang J."/>
            <person name="Shi W."/>
            <person name="Du L."/>
            <person name="Sun Y."/>
            <person name="Zhan W."/>
            <person name="Jiang J."/>
            <person name="Wang Q."/>
            <person name="Zhang B."/>
            <person name="Ji P."/>
            <person name="Sakyi L.B."/>
            <person name="Cui X."/>
            <person name="Yuan T."/>
            <person name="Jiang B."/>
            <person name="Yang W."/>
            <person name="Lam T.T.-Y."/>
            <person name="Chang Q."/>
            <person name="Ding S."/>
            <person name="Wang X."/>
            <person name="Zhu J."/>
            <person name="Ruan X."/>
            <person name="Zhao L."/>
            <person name="Wei J."/>
            <person name="Que T."/>
            <person name="Du C."/>
            <person name="Cheng J."/>
            <person name="Dai P."/>
            <person name="Han X."/>
            <person name="Huang E."/>
            <person name="Gao Y."/>
            <person name="Liu J."/>
            <person name="Shao H."/>
            <person name="Ye R."/>
            <person name="Li L."/>
            <person name="Wei W."/>
            <person name="Wang X."/>
            <person name="Wang C."/>
            <person name="Huo Q."/>
            <person name="Li W."/>
            <person name="Guo W."/>
            <person name="Chen H."/>
            <person name="Chen S."/>
            <person name="Zhou L."/>
            <person name="Zhou L."/>
            <person name="Ni X."/>
            <person name="Tian J."/>
            <person name="Zhou Y."/>
            <person name="Sheng Y."/>
            <person name="Liu T."/>
            <person name="Pan Y."/>
            <person name="Xia L."/>
            <person name="Li J."/>
            <person name="Zhao F."/>
            <person name="Cao W."/>
        </authorList>
    </citation>
    <scope>NUCLEOTIDE SEQUENCE</scope>
    <source>
        <strain evidence="1">Rsan-2018</strain>
        <tissue evidence="1">Larvae</tissue>
    </source>
</reference>
<evidence type="ECO:0000313" key="2">
    <source>
        <dbReference type="Proteomes" id="UP000821837"/>
    </source>
</evidence>
<protein>
    <submittedName>
        <fullName evidence="1">Uncharacterized protein</fullName>
    </submittedName>
</protein>
<accession>A0A9D4SMS3</accession>